<dbReference type="HOGENOM" id="CLU_017709_1_0_1"/>
<feature type="transmembrane region" description="Helical" evidence="6">
    <location>
        <begin position="416"/>
        <end position="438"/>
    </location>
</feature>
<evidence type="ECO:0000313" key="10">
    <source>
        <dbReference type="Proteomes" id="UP000019471"/>
    </source>
</evidence>
<dbReference type="RefSeq" id="XP_007740889.1">
    <property type="nucleotide sequence ID" value="XM_007742699.1"/>
</dbReference>
<evidence type="ECO:0000259" key="7">
    <source>
        <dbReference type="Pfam" id="PF11710"/>
    </source>
</evidence>
<dbReference type="eggNOG" id="ENOG502QU8E">
    <property type="taxonomic scope" value="Eukaryota"/>
</dbReference>
<keyword evidence="2 6" id="KW-0812">Transmembrane</keyword>
<dbReference type="GO" id="GO:0007189">
    <property type="term" value="P:adenylate cyclase-activating G protein-coupled receptor signaling pathway"/>
    <property type="evidence" value="ECO:0007669"/>
    <property type="project" value="TreeGrafter"/>
</dbReference>
<feature type="transmembrane region" description="Helical" evidence="6">
    <location>
        <begin position="53"/>
        <end position="78"/>
    </location>
</feature>
<comment type="caution">
    <text evidence="9">The sequence shown here is derived from an EMBL/GenBank/DDBJ whole genome shotgun (WGS) entry which is preliminary data.</text>
</comment>
<feature type="transmembrane region" description="Helical" evidence="6">
    <location>
        <begin position="207"/>
        <end position="236"/>
    </location>
</feature>
<keyword evidence="10" id="KW-1185">Reference proteome</keyword>
<feature type="transmembrane region" description="Helical" evidence="6">
    <location>
        <begin position="450"/>
        <end position="472"/>
    </location>
</feature>
<dbReference type="AlphaFoldDB" id="W9X4H5"/>
<organism evidence="9 10">
    <name type="scientific">Cladophialophora psammophila CBS 110553</name>
    <dbReference type="NCBI Taxonomy" id="1182543"/>
    <lineage>
        <taxon>Eukaryota</taxon>
        <taxon>Fungi</taxon>
        <taxon>Dikarya</taxon>
        <taxon>Ascomycota</taxon>
        <taxon>Pezizomycotina</taxon>
        <taxon>Eurotiomycetes</taxon>
        <taxon>Chaetothyriomycetidae</taxon>
        <taxon>Chaetothyriales</taxon>
        <taxon>Herpotrichiellaceae</taxon>
        <taxon>Cladophialophora</taxon>
    </lineage>
</organism>
<evidence type="ECO:0000256" key="4">
    <source>
        <dbReference type="ARBA" id="ARBA00023136"/>
    </source>
</evidence>
<dbReference type="GeneID" id="19186816"/>
<proteinExistence type="predicted"/>
<name>W9X4H5_9EURO</name>
<dbReference type="InterPro" id="IPR023041">
    <property type="entry name" value="Glucose_rcpt_Git3-like_N"/>
</dbReference>
<evidence type="ECO:0000256" key="1">
    <source>
        <dbReference type="ARBA" id="ARBA00004141"/>
    </source>
</evidence>
<dbReference type="Gene3D" id="1.20.1070.10">
    <property type="entry name" value="Rhodopsin 7-helix transmembrane proteins"/>
    <property type="match status" value="1"/>
</dbReference>
<gene>
    <name evidence="9" type="ORF">A1O5_02083</name>
</gene>
<feature type="region of interest" description="Disordered" evidence="5">
    <location>
        <begin position="500"/>
        <end position="529"/>
    </location>
</feature>
<protein>
    <recommendedName>
        <fullName evidence="11">G-protein coupled receptors family 1 profile domain-containing protein</fullName>
    </recommendedName>
</protein>
<comment type="subcellular location">
    <subcellularLocation>
        <location evidence="1">Membrane</location>
        <topology evidence="1">Multi-pass membrane protein</topology>
    </subcellularLocation>
</comment>
<evidence type="ECO:0000259" key="8">
    <source>
        <dbReference type="Pfam" id="PF11970"/>
    </source>
</evidence>
<evidence type="ECO:0000256" key="2">
    <source>
        <dbReference type="ARBA" id="ARBA00022692"/>
    </source>
</evidence>
<evidence type="ECO:0000256" key="5">
    <source>
        <dbReference type="SAM" id="MobiDB-lite"/>
    </source>
</evidence>
<feature type="transmembrane region" description="Helical" evidence="6">
    <location>
        <begin position="169"/>
        <end position="187"/>
    </location>
</feature>
<dbReference type="GO" id="GO:0005886">
    <property type="term" value="C:plasma membrane"/>
    <property type="evidence" value="ECO:0007669"/>
    <property type="project" value="TreeGrafter"/>
</dbReference>
<dbReference type="Pfam" id="PF11710">
    <property type="entry name" value="Git3"/>
    <property type="match status" value="1"/>
</dbReference>
<feature type="compositionally biased region" description="Low complexity" evidence="5">
    <location>
        <begin position="358"/>
        <end position="374"/>
    </location>
</feature>
<dbReference type="STRING" id="1182543.W9X4H5"/>
<feature type="compositionally biased region" description="Polar residues" evidence="5">
    <location>
        <begin position="503"/>
        <end position="514"/>
    </location>
</feature>
<reference evidence="9 10" key="1">
    <citation type="submission" date="2013-03" db="EMBL/GenBank/DDBJ databases">
        <title>The Genome Sequence of Cladophialophora psammophila CBS 110553.</title>
        <authorList>
            <consortium name="The Broad Institute Genomics Platform"/>
            <person name="Cuomo C."/>
            <person name="de Hoog S."/>
            <person name="Gorbushina A."/>
            <person name="Walker B."/>
            <person name="Young S.K."/>
            <person name="Zeng Q."/>
            <person name="Gargeya S."/>
            <person name="Fitzgerald M."/>
            <person name="Haas B."/>
            <person name="Abouelleil A."/>
            <person name="Allen A.W."/>
            <person name="Alvarado L."/>
            <person name="Arachchi H.M."/>
            <person name="Berlin A.M."/>
            <person name="Chapman S.B."/>
            <person name="Gainer-Dewar J."/>
            <person name="Goldberg J."/>
            <person name="Griggs A."/>
            <person name="Gujja S."/>
            <person name="Hansen M."/>
            <person name="Howarth C."/>
            <person name="Imamovic A."/>
            <person name="Ireland A."/>
            <person name="Larimer J."/>
            <person name="McCowan C."/>
            <person name="Murphy C."/>
            <person name="Pearson M."/>
            <person name="Poon T.W."/>
            <person name="Priest M."/>
            <person name="Roberts A."/>
            <person name="Saif S."/>
            <person name="Shea T."/>
            <person name="Sisk P."/>
            <person name="Sykes S."/>
            <person name="Wortman J."/>
            <person name="Nusbaum C."/>
            <person name="Birren B."/>
        </authorList>
    </citation>
    <scope>NUCLEOTIDE SEQUENCE [LARGE SCALE GENOMIC DNA]</scope>
    <source>
        <strain evidence="9 10">CBS 110553</strain>
    </source>
</reference>
<feature type="domain" description="G protein-coupled receptor GPR1/2/3 C-terminal" evidence="8">
    <location>
        <begin position="407"/>
        <end position="480"/>
    </location>
</feature>
<dbReference type="InterPro" id="IPR022596">
    <property type="entry name" value="GPR1/2/3_C"/>
</dbReference>
<feature type="domain" description="Glucose receptor Git3-like N-terminal" evidence="7">
    <location>
        <begin position="54"/>
        <end position="241"/>
    </location>
</feature>
<dbReference type="OrthoDB" id="100006at2759"/>
<feature type="compositionally biased region" description="Polar residues" evidence="5">
    <location>
        <begin position="342"/>
        <end position="356"/>
    </location>
</feature>
<keyword evidence="4 6" id="KW-0472">Membrane</keyword>
<feature type="region of interest" description="Disordered" evidence="5">
    <location>
        <begin position="339"/>
        <end position="387"/>
    </location>
</feature>
<sequence length="624" mass="70505">MIRHFPQERAPDILDPNITIHSYHVLAWRDSPINTGDAATVPSGSISNAQNRAILIAALSCACVSLVVVLITLRWFLIMRRSFRHRLVLYLIISDTSKAIWYFVFPIVVFARGPVNSSSKFCQTSGFLLALAVESSDMAILIIALHSILYIVRPNNTLGEGGLYRYRHWIYIMWLGPPLLAATLAFIDNKDAYVTAGTFCYLPKRPFWYRLALSWVPRYLIISVILIMYIWIYIYVHIKFRGFDNLGEADSSDESEMRQRSDLSTKSANIEGRSTNQSSTPAPQASMFQNQSRSPGVILAAEERQPWDEMSFITQRPLHSTVRDPCQESEGRNMLARGSEWSGDTQVPPANTTVQGVPSPSAASERQSSSMVSQPPSPAKAEASETSVVCPATAAPIPSRLGDPLKRTRLAIRKQLRYLFIYPLVYIIMWSFPFASHALNYSNYYVQHPIFWLSLVQTIMLSLQAGIDSMLFSWTEKPWRRVESSSKFSIPFLRRRSKGFLQRQGSETQSTSLSEGGVKREPSAKQNSHWWEAEGRRRNDSIWLGTNTISDAFSHITARARSRSPEKVKRSLHSRTRSSEQGTSFVPRHETIWPGTHVPCLSPVLQSAPAIDKQENEFKAEAPR</sequence>
<dbReference type="PANTHER" id="PTHR23112">
    <property type="entry name" value="G PROTEIN-COUPLED RECEPTOR 157-RELATED"/>
    <property type="match status" value="1"/>
</dbReference>
<dbReference type="PANTHER" id="PTHR23112:SF37">
    <property type="entry name" value="G PROTEIN-COUPLED RECEPTOR GPR1"/>
    <property type="match status" value="1"/>
</dbReference>
<feature type="transmembrane region" description="Helical" evidence="6">
    <location>
        <begin position="99"/>
        <end position="115"/>
    </location>
</feature>
<evidence type="ECO:0000256" key="6">
    <source>
        <dbReference type="SAM" id="Phobius"/>
    </source>
</evidence>
<dbReference type="GO" id="GO:0004930">
    <property type="term" value="F:G protein-coupled receptor activity"/>
    <property type="evidence" value="ECO:0007669"/>
    <property type="project" value="TreeGrafter"/>
</dbReference>
<dbReference type="EMBL" id="AMGX01000002">
    <property type="protein sequence ID" value="EXJ75387.1"/>
    <property type="molecule type" value="Genomic_DNA"/>
</dbReference>
<dbReference type="Pfam" id="PF11970">
    <property type="entry name" value="GPR_Gpa2_C"/>
    <property type="match status" value="1"/>
</dbReference>
<evidence type="ECO:0008006" key="11">
    <source>
        <dbReference type="Google" id="ProtNLM"/>
    </source>
</evidence>
<dbReference type="Proteomes" id="UP000019471">
    <property type="component" value="Unassembled WGS sequence"/>
</dbReference>
<feature type="region of interest" description="Disordered" evidence="5">
    <location>
        <begin position="251"/>
        <end position="294"/>
    </location>
</feature>
<feature type="compositionally biased region" description="Polar residues" evidence="5">
    <location>
        <begin position="264"/>
        <end position="294"/>
    </location>
</feature>
<evidence type="ECO:0000256" key="3">
    <source>
        <dbReference type="ARBA" id="ARBA00022989"/>
    </source>
</evidence>
<accession>W9X4H5</accession>
<feature type="transmembrane region" description="Helical" evidence="6">
    <location>
        <begin position="127"/>
        <end position="149"/>
    </location>
</feature>
<keyword evidence="3 6" id="KW-1133">Transmembrane helix</keyword>
<evidence type="ECO:0000313" key="9">
    <source>
        <dbReference type="EMBL" id="EXJ75387.1"/>
    </source>
</evidence>
<dbReference type="SUPFAM" id="SSF81321">
    <property type="entry name" value="Family A G protein-coupled receptor-like"/>
    <property type="match status" value="1"/>
</dbReference>
<feature type="region of interest" description="Disordered" evidence="5">
    <location>
        <begin position="555"/>
        <end position="590"/>
    </location>
</feature>